<organism evidence="1 2">
    <name type="scientific">Acaulospora morrowiae</name>
    <dbReference type="NCBI Taxonomy" id="94023"/>
    <lineage>
        <taxon>Eukaryota</taxon>
        <taxon>Fungi</taxon>
        <taxon>Fungi incertae sedis</taxon>
        <taxon>Mucoromycota</taxon>
        <taxon>Glomeromycotina</taxon>
        <taxon>Glomeromycetes</taxon>
        <taxon>Diversisporales</taxon>
        <taxon>Acaulosporaceae</taxon>
        <taxon>Acaulospora</taxon>
    </lineage>
</organism>
<dbReference type="SUPFAM" id="SSF53720">
    <property type="entry name" value="ALDH-like"/>
    <property type="match status" value="1"/>
</dbReference>
<dbReference type="InterPro" id="IPR016162">
    <property type="entry name" value="Ald_DH_N"/>
</dbReference>
<dbReference type="OrthoDB" id="310895at2759"/>
<comment type="caution">
    <text evidence="1">The sequence shown here is derived from an EMBL/GenBank/DDBJ whole genome shotgun (WGS) entry which is preliminary data.</text>
</comment>
<evidence type="ECO:0000313" key="1">
    <source>
        <dbReference type="EMBL" id="CAG8782095.1"/>
    </source>
</evidence>
<dbReference type="InterPro" id="IPR016161">
    <property type="entry name" value="Ald_DH/histidinol_DH"/>
</dbReference>
<keyword evidence="2" id="KW-1185">Reference proteome</keyword>
<gene>
    <name evidence="1" type="ORF">AMORRO_LOCUS17409</name>
</gene>
<reference evidence="1" key="1">
    <citation type="submission" date="2021-06" db="EMBL/GenBank/DDBJ databases">
        <authorList>
            <person name="Kallberg Y."/>
            <person name="Tangrot J."/>
            <person name="Rosling A."/>
        </authorList>
    </citation>
    <scope>NUCLEOTIDE SEQUENCE</scope>
    <source>
        <strain evidence="1">CL551</strain>
    </source>
</reference>
<accession>A0A9N9JJT8</accession>
<dbReference type="AlphaFoldDB" id="A0A9N9JJT8"/>
<feature type="non-terminal residue" evidence="1">
    <location>
        <position position="72"/>
    </location>
</feature>
<dbReference type="Gene3D" id="3.40.605.10">
    <property type="entry name" value="Aldehyde Dehydrogenase, Chain A, domain 1"/>
    <property type="match status" value="1"/>
</dbReference>
<proteinExistence type="predicted"/>
<dbReference type="Proteomes" id="UP000789342">
    <property type="component" value="Unassembled WGS sequence"/>
</dbReference>
<evidence type="ECO:0000313" key="2">
    <source>
        <dbReference type="Proteomes" id="UP000789342"/>
    </source>
</evidence>
<dbReference type="GO" id="GO:0016491">
    <property type="term" value="F:oxidoreductase activity"/>
    <property type="evidence" value="ECO:0007669"/>
    <property type="project" value="InterPro"/>
</dbReference>
<name>A0A9N9JJT8_9GLOM</name>
<dbReference type="EMBL" id="CAJVPV010053552">
    <property type="protein sequence ID" value="CAG8782095.1"/>
    <property type="molecule type" value="Genomic_DNA"/>
</dbReference>
<feature type="non-terminal residue" evidence="1">
    <location>
        <position position="1"/>
    </location>
</feature>
<sequence>VTQRLYIGLHSISSILLTAMDVDSPRIQNFINGKYVDPVETASIKYTAVTTPHTGKVIAQCPISTPKDVEEA</sequence>
<protein>
    <submittedName>
        <fullName evidence="1">3890_t:CDS:1</fullName>
    </submittedName>
</protein>